<evidence type="ECO:0000256" key="1">
    <source>
        <dbReference type="SAM" id="MobiDB-lite"/>
    </source>
</evidence>
<dbReference type="AlphaFoldDB" id="A0AAD6SDX7"/>
<proteinExistence type="predicted"/>
<accession>A0AAD6SDX7</accession>
<protein>
    <submittedName>
        <fullName evidence="2">Uncharacterized protein</fullName>
    </submittedName>
</protein>
<dbReference type="InterPro" id="IPR046521">
    <property type="entry name" value="DUF6698"/>
</dbReference>
<evidence type="ECO:0000313" key="3">
    <source>
        <dbReference type="Proteomes" id="UP001218188"/>
    </source>
</evidence>
<feature type="region of interest" description="Disordered" evidence="1">
    <location>
        <begin position="231"/>
        <end position="256"/>
    </location>
</feature>
<sequence length="333" mass="37101">MSKLPLVRMLTYQDLGIYPSATRAVEAAIGRIVRKLVSLFDPIEALVAEYDRRQELEDTEEVDGDDEPVAHTAEQDCLHRGFLELVKWIPSVRTALVTLAPGELADLYAKLAKGANGDDVNSVRAAMVEFIGKGAKDPLVATSRHNRGLESDVTGPLLFPVEYDYSDPEIRAKVINGDPDFPVTADSWPRSLYQNGVYDPTDGEKGLFKSLSLLQTYLHIFTSPKSAVKLETDAEQPETENIPPSEPPRKKRKVTQVGKKSVAAKVSMRRVTPRSIAYAAVHHRFALSDAPQWNETDGAFDYILYYNNIVDWFEDAPGPVAQKTVDDLLAWWD</sequence>
<dbReference type="EMBL" id="JARJCM010000158">
    <property type="protein sequence ID" value="KAJ7025188.1"/>
    <property type="molecule type" value="Genomic_DNA"/>
</dbReference>
<name>A0AAD6SDX7_9AGAR</name>
<reference evidence="2" key="1">
    <citation type="submission" date="2023-03" db="EMBL/GenBank/DDBJ databases">
        <title>Massive genome expansion in bonnet fungi (Mycena s.s.) driven by repeated elements and novel gene families across ecological guilds.</title>
        <authorList>
            <consortium name="Lawrence Berkeley National Laboratory"/>
            <person name="Harder C.B."/>
            <person name="Miyauchi S."/>
            <person name="Viragh M."/>
            <person name="Kuo A."/>
            <person name="Thoen E."/>
            <person name="Andreopoulos B."/>
            <person name="Lu D."/>
            <person name="Skrede I."/>
            <person name="Drula E."/>
            <person name="Henrissat B."/>
            <person name="Morin E."/>
            <person name="Kohler A."/>
            <person name="Barry K."/>
            <person name="LaButti K."/>
            <person name="Morin E."/>
            <person name="Salamov A."/>
            <person name="Lipzen A."/>
            <person name="Mereny Z."/>
            <person name="Hegedus B."/>
            <person name="Baldrian P."/>
            <person name="Stursova M."/>
            <person name="Weitz H."/>
            <person name="Taylor A."/>
            <person name="Grigoriev I.V."/>
            <person name="Nagy L.G."/>
            <person name="Martin F."/>
            <person name="Kauserud H."/>
        </authorList>
    </citation>
    <scope>NUCLEOTIDE SEQUENCE</scope>
    <source>
        <strain evidence="2">CBHHK200</strain>
    </source>
</reference>
<gene>
    <name evidence="2" type="ORF">C8F04DRAFT_1191757</name>
</gene>
<dbReference type="Proteomes" id="UP001218188">
    <property type="component" value="Unassembled WGS sequence"/>
</dbReference>
<keyword evidence="3" id="KW-1185">Reference proteome</keyword>
<organism evidence="2 3">
    <name type="scientific">Mycena alexandri</name>
    <dbReference type="NCBI Taxonomy" id="1745969"/>
    <lineage>
        <taxon>Eukaryota</taxon>
        <taxon>Fungi</taxon>
        <taxon>Dikarya</taxon>
        <taxon>Basidiomycota</taxon>
        <taxon>Agaricomycotina</taxon>
        <taxon>Agaricomycetes</taxon>
        <taxon>Agaricomycetidae</taxon>
        <taxon>Agaricales</taxon>
        <taxon>Marasmiineae</taxon>
        <taxon>Mycenaceae</taxon>
        <taxon>Mycena</taxon>
    </lineage>
</organism>
<dbReference type="Pfam" id="PF20414">
    <property type="entry name" value="DUF6698"/>
    <property type="match status" value="1"/>
</dbReference>
<evidence type="ECO:0000313" key="2">
    <source>
        <dbReference type="EMBL" id="KAJ7025188.1"/>
    </source>
</evidence>
<comment type="caution">
    <text evidence="2">The sequence shown here is derived from an EMBL/GenBank/DDBJ whole genome shotgun (WGS) entry which is preliminary data.</text>
</comment>